<feature type="compositionally biased region" description="Acidic residues" evidence="1">
    <location>
        <begin position="1"/>
        <end position="22"/>
    </location>
</feature>
<dbReference type="Gene3D" id="3.30.40.10">
    <property type="entry name" value="Zinc/RING finger domain, C3HC4 (zinc finger)"/>
    <property type="match status" value="1"/>
</dbReference>
<comment type="caution">
    <text evidence="3">The sequence shown here is derived from an EMBL/GenBank/DDBJ whole genome shotgun (WGS) entry which is preliminary data.</text>
</comment>
<feature type="domain" description="MBD" evidence="2">
    <location>
        <begin position="233"/>
        <end position="312"/>
    </location>
</feature>
<feature type="region of interest" description="Disordered" evidence="1">
    <location>
        <begin position="370"/>
        <end position="391"/>
    </location>
</feature>
<dbReference type="Gene3D" id="3.80.10.10">
    <property type="entry name" value="Ribonuclease Inhibitor"/>
    <property type="match status" value="1"/>
</dbReference>
<dbReference type="OrthoDB" id="6354161at2759"/>
<dbReference type="PROSITE" id="PS50982">
    <property type="entry name" value="MBD"/>
    <property type="match status" value="1"/>
</dbReference>
<dbReference type="InterPro" id="IPR001739">
    <property type="entry name" value="Methyl_CpG_DNA-bd"/>
</dbReference>
<feature type="region of interest" description="Disordered" evidence="1">
    <location>
        <begin position="647"/>
        <end position="672"/>
    </location>
</feature>
<feature type="region of interest" description="Disordered" evidence="1">
    <location>
        <begin position="1"/>
        <end position="119"/>
    </location>
</feature>
<dbReference type="InterPro" id="IPR032675">
    <property type="entry name" value="LRR_dom_sf"/>
</dbReference>
<dbReference type="InterPro" id="IPR036047">
    <property type="entry name" value="F-box-like_dom_sf"/>
</dbReference>
<dbReference type="AlphaFoldDB" id="A0A553P1Y7"/>
<feature type="compositionally biased region" description="Acidic residues" evidence="1">
    <location>
        <begin position="110"/>
        <end position="119"/>
    </location>
</feature>
<feature type="compositionally biased region" description="Polar residues" evidence="1">
    <location>
        <begin position="489"/>
        <end position="507"/>
    </location>
</feature>
<dbReference type="Pfam" id="PF12937">
    <property type="entry name" value="F-box-like"/>
    <property type="match status" value="1"/>
</dbReference>
<dbReference type="GO" id="GO:0003677">
    <property type="term" value="F:DNA binding"/>
    <property type="evidence" value="ECO:0007669"/>
    <property type="project" value="InterPro"/>
</dbReference>
<proteinExistence type="predicted"/>
<dbReference type="SUPFAM" id="SSF52047">
    <property type="entry name" value="RNI-like"/>
    <property type="match status" value="1"/>
</dbReference>
<organism evidence="3 4">
    <name type="scientific">Tigriopus californicus</name>
    <name type="common">Marine copepod</name>
    <dbReference type="NCBI Taxonomy" id="6832"/>
    <lineage>
        <taxon>Eukaryota</taxon>
        <taxon>Metazoa</taxon>
        <taxon>Ecdysozoa</taxon>
        <taxon>Arthropoda</taxon>
        <taxon>Crustacea</taxon>
        <taxon>Multicrustacea</taxon>
        <taxon>Hexanauplia</taxon>
        <taxon>Copepoda</taxon>
        <taxon>Harpacticoida</taxon>
        <taxon>Harpacticidae</taxon>
        <taxon>Tigriopus</taxon>
    </lineage>
</organism>
<dbReference type="STRING" id="6832.A0A553P1Y7"/>
<accession>A0A553P1Y7</accession>
<dbReference type="InterPro" id="IPR001810">
    <property type="entry name" value="F-box_dom"/>
</dbReference>
<dbReference type="PANTHER" id="PTHR15739">
    <property type="entry name" value="ZINC FINGER PROTEIN"/>
    <property type="match status" value="1"/>
</dbReference>
<dbReference type="InterPro" id="IPR052283">
    <property type="entry name" value="GenomicStab_NeuMorph_Reg"/>
</dbReference>
<keyword evidence="4" id="KW-1185">Reference proteome</keyword>
<dbReference type="OMA" id="CPVMVVE"/>
<feature type="compositionally biased region" description="Polar residues" evidence="1">
    <location>
        <begin position="100"/>
        <end position="109"/>
    </location>
</feature>
<name>A0A553P1Y7_TIGCA</name>
<protein>
    <recommendedName>
        <fullName evidence="2">MBD domain-containing protein</fullName>
    </recommendedName>
</protein>
<evidence type="ECO:0000313" key="3">
    <source>
        <dbReference type="EMBL" id="TRY71707.1"/>
    </source>
</evidence>
<evidence type="ECO:0000313" key="4">
    <source>
        <dbReference type="Proteomes" id="UP000318571"/>
    </source>
</evidence>
<dbReference type="SUPFAM" id="SSF81383">
    <property type="entry name" value="F-box domain"/>
    <property type="match status" value="1"/>
</dbReference>
<reference evidence="3 4" key="1">
    <citation type="journal article" date="2018" name="Nat. Ecol. Evol.">
        <title>Genomic signatures of mitonuclear coevolution across populations of Tigriopus californicus.</title>
        <authorList>
            <person name="Barreto F.S."/>
            <person name="Watson E.T."/>
            <person name="Lima T.G."/>
            <person name="Willett C.S."/>
            <person name="Edmands S."/>
            <person name="Li W."/>
            <person name="Burton R.S."/>
        </authorList>
    </citation>
    <scope>NUCLEOTIDE SEQUENCE [LARGE SCALE GENOMIC DNA]</scope>
    <source>
        <strain evidence="3 4">San Diego</strain>
    </source>
</reference>
<dbReference type="Proteomes" id="UP000318571">
    <property type="component" value="Chromosome 7"/>
</dbReference>
<dbReference type="PANTHER" id="PTHR15739:SF5">
    <property type="entry name" value="LD23158P"/>
    <property type="match status" value="1"/>
</dbReference>
<dbReference type="InterPro" id="IPR013083">
    <property type="entry name" value="Znf_RING/FYVE/PHD"/>
</dbReference>
<gene>
    <name evidence="3" type="ORF">TCAL_04757</name>
</gene>
<evidence type="ECO:0000256" key="1">
    <source>
        <dbReference type="SAM" id="MobiDB-lite"/>
    </source>
</evidence>
<feature type="region of interest" description="Disordered" evidence="1">
    <location>
        <begin position="483"/>
        <end position="548"/>
    </location>
</feature>
<feature type="compositionally biased region" description="Polar residues" evidence="1">
    <location>
        <begin position="653"/>
        <end position="667"/>
    </location>
</feature>
<dbReference type="CDD" id="cd15489">
    <property type="entry name" value="PHD_SF"/>
    <property type="match status" value="1"/>
</dbReference>
<dbReference type="Gene3D" id="3.30.890.10">
    <property type="entry name" value="Methyl-cpg-binding Protein 2, Chain A"/>
    <property type="match status" value="1"/>
</dbReference>
<dbReference type="EMBL" id="VCGU01000008">
    <property type="protein sequence ID" value="TRY71707.1"/>
    <property type="molecule type" value="Genomic_DNA"/>
</dbReference>
<evidence type="ECO:0000259" key="2">
    <source>
        <dbReference type="PROSITE" id="PS50982"/>
    </source>
</evidence>
<dbReference type="Gene3D" id="1.20.1280.50">
    <property type="match status" value="1"/>
</dbReference>
<sequence length="1057" mass="115976">MSAEEDENLSDASLIEEEDEGAGGELDHAPPDGPEGPIIDQVMDEDEAAMDVPGTEAETRPTPRRAPAPVPVLRPSIDEENGSSASSTIELPGDPITASAPDTETPSSANEEEPLEIDDTVDDLEIDESVDHADPWPHSDPDQPEFTGFTPVVVNQASQRQVEFHAFLRREFPKPAKRSMESTEVTDMTLPPPPPPPSAAVLLPPPPKLMKKPSHGPAIHVPGVGRETSGRVWKPAPSLFKPLELGWKREVIYKQRPDGSYDVNREPEIIYHAPFQAGVEPVAFRQFSDMAAFLQDHPQLNYQNFSFRQEPIQAPINQEIVRGQNEPATIHPGLKFIPPPLIRTKPEIAPPTSSPLHNFPAGLLPPSTTLKRKSSSTPVVPSTLPGNPSMTITPISGGVSRPGSFHIPSSWASGTIPHQKKVLRPKHSTMVTCNIHCPGVTERVPSLSCVSCHSMFHPPCVGLLEGLDYESTCDFYCTSCQPPPGKENSVPSPWPRTTMSPATNHPTTPRRPSVAENTRPERPVPQLVPLNKPATLPNVNGTLEPNKNEVKPLRPLEAQSIINIAGIKYLAVPHPNKTRVAAAKQKRAVLVQNQMSKLGSGDRSCLPNELLPILLKPTKDAPKAMPIFEVEETLEGKLLLLPTTGPLKPGENPFQQSPTSKDSSGAENQPRAADQVFSKDVSAMYFAMVNVFKYLGTSERLNATKVCKLWNELLKQQSLWKTVSLKGIYVTNWATFADFLFKVQPNRLDFRRMAVPSSEEPQIWQNVLGIVCGLRSLTNIEFLRISNQALCQITSACPNLKSVVAANIVPSDLDLANMNPKSRIHELKLRSSAGKLTFPTGYEHFSKFGSDLSVLSLLNTSITPGDVVHIASLTNLTHLELGDCTKFGDSPSALFQSLGALKQLKSLRLEKSVLGIHLGELRWNTNLENLELINVQLKEGFGDGLVRLQSLKKLLLIPIYKDEVASINSEILDSALSMSQLTHFYLGLTTEWLNSMKTLMDSSSQKDSFPILVKGVCEMYSLSKLFKALQTALPNSTVKVLKMKQQSTTKQFIDGFK</sequence>